<feature type="non-terminal residue" evidence="1">
    <location>
        <position position="197"/>
    </location>
</feature>
<dbReference type="EMBL" id="BARS01012740">
    <property type="protein sequence ID" value="GAF89670.1"/>
    <property type="molecule type" value="Genomic_DNA"/>
</dbReference>
<evidence type="ECO:0008006" key="2">
    <source>
        <dbReference type="Google" id="ProtNLM"/>
    </source>
</evidence>
<dbReference type="InterPro" id="IPR029044">
    <property type="entry name" value="Nucleotide-diphossugar_trans"/>
</dbReference>
<gene>
    <name evidence="1" type="ORF">S01H1_22535</name>
</gene>
<reference evidence="1" key="1">
    <citation type="journal article" date="2014" name="Front. Microbiol.">
        <title>High frequency of phylogenetically diverse reductive dehalogenase-homologous genes in deep subseafloor sedimentary metagenomes.</title>
        <authorList>
            <person name="Kawai M."/>
            <person name="Futagami T."/>
            <person name="Toyoda A."/>
            <person name="Takaki Y."/>
            <person name="Nishi S."/>
            <person name="Hori S."/>
            <person name="Arai W."/>
            <person name="Tsubouchi T."/>
            <person name="Morono Y."/>
            <person name="Uchiyama I."/>
            <person name="Ito T."/>
            <person name="Fujiyama A."/>
            <person name="Inagaki F."/>
            <person name="Takami H."/>
        </authorList>
    </citation>
    <scope>NUCLEOTIDE SEQUENCE</scope>
    <source>
        <strain evidence="1">Expedition CK06-06</strain>
    </source>
</reference>
<evidence type="ECO:0000313" key="1">
    <source>
        <dbReference type="EMBL" id="GAF89670.1"/>
    </source>
</evidence>
<proteinExistence type="predicted"/>
<name>X0UMD7_9ZZZZ</name>
<feature type="non-terminal residue" evidence="1">
    <location>
        <position position="1"/>
    </location>
</feature>
<dbReference type="AlphaFoldDB" id="X0UMD7"/>
<accession>X0UMD7</accession>
<sequence>LQQVPREHVVVIQERPFNKALQVGYEVGLDGHLPWTLCLDADVFLSKTAIPHLLTLARELGKDALGIQGRVLDKFFGGDRPGGPHLYRTCLLEKARALIPNSYQSMRPETYVMRQMAARGHDWYLAKDVVALHDYEQFYRDVYRKMVVQARKGSPHVPYLLSRALSLLADDLDYKIAAHGLCAGLNREGTLVLDASA</sequence>
<dbReference type="SUPFAM" id="SSF53448">
    <property type="entry name" value="Nucleotide-diphospho-sugar transferases"/>
    <property type="match status" value="1"/>
</dbReference>
<comment type="caution">
    <text evidence="1">The sequence shown here is derived from an EMBL/GenBank/DDBJ whole genome shotgun (WGS) entry which is preliminary data.</text>
</comment>
<protein>
    <recommendedName>
        <fullName evidence="2">Glycosyltransferase 2-like domain-containing protein</fullName>
    </recommendedName>
</protein>
<organism evidence="1">
    <name type="scientific">marine sediment metagenome</name>
    <dbReference type="NCBI Taxonomy" id="412755"/>
    <lineage>
        <taxon>unclassified sequences</taxon>
        <taxon>metagenomes</taxon>
        <taxon>ecological metagenomes</taxon>
    </lineage>
</organism>